<keyword evidence="8 18" id="KW-0812">Transmembrane</keyword>
<dbReference type="Pfam" id="PF00452">
    <property type="entry name" value="Bcl-2"/>
    <property type="match status" value="1"/>
</dbReference>
<reference evidence="21" key="1">
    <citation type="submission" date="2022-04" db="UniProtKB">
        <authorList>
            <consortium name="RefSeq"/>
        </authorList>
    </citation>
    <scope>IDENTIFICATION</scope>
    <source>
        <strain evidence="21 22">J_2021</strain>
        <tissue evidence="21 22">Erythrocytes</tissue>
    </source>
</reference>
<evidence type="ECO:0000313" key="23">
    <source>
        <dbReference type="Xenbase" id="XB-GENE-17346445"/>
    </source>
</evidence>
<dbReference type="Bgee" id="108719105">
    <property type="expression patterns" value="Expressed in spleen and 13 other cell types or tissues"/>
</dbReference>
<protein>
    <recommendedName>
        <fullName evidence="6">Apoptosis regulator Bcl-2</fullName>
    </recommendedName>
</protein>
<dbReference type="Pfam" id="PF02180">
    <property type="entry name" value="BH4"/>
    <property type="match status" value="1"/>
</dbReference>
<keyword evidence="13" id="KW-0496">Mitochondrion</keyword>
<dbReference type="InterPro" id="IPR036834">
    <property type="entry name" value="Bcl-2-like_sf"/>
</dbReference>
<dbReference type="PANTHER" id="PTHR11256">
    <property type="entry name" value="BCL-2 RELATED"/>
    <property type="match status" value="1"/>
</dbReference>
<dbReference type="InterPro" id="IPR002475">
    <property type="entry name" value="Bcl2-like"/>
</dbReference>
<evidence type="ECO:0000256" key="2">
    <source>
        <dbReference type="ARBA" id="ARBA00004496"/>
    </source>
</evidence>
<dbReference type="PROSITE" id="PS50062">
    <property type="entry name" value="BCL2_FAMILY"/>
    <property type="match status" value="1"/>
</dbReference>
<evidence type="ECO:0000256" key="12">
    <source>
        <dbReference type="ARBA" id="ARBA00022989"/>
    </source>
</evidence>
<evidence type="ECO:0000256" key="9">
    <source>
        <dbReference type="ARBA" id="ARBA00022703"/>
    </source>
</evidence>
<keyword evidence="15" id="KW-0539">Nucleus</keyword>
<evidence type="ECO:0000256" key="8">
    <source>
        <dbReference type="ARBA" id="ARBA00022692"/>
    </source>
</evidence>
<dbReference type="OMA" id="IAVWMTE"/>
<dbReference type="AlphaFoldDB" id="A0A1L8FXP7"/>
<dbReference type="Proteomes" id="UP000186698">
    <property type="component" value="Chromosome 6L"/>
</dbReference>
<dbReference type="PaxDb" id="8355-A0A1L8FXP7"/>
<evidence type="ECO:0000256" key="15">
    <source>
        <dbReference type="ARBA" id="ARBA00023242"/>
    </source>
</evidence>
<dbReference type="PROSITE" id="PS01258">
    <property type="entry name" value="BH2"/>
    <property type="match status" value="1"/>
</dbReference>
<dbReference type="GO" id="GO:0005789">
    <property type="term" value="C:endoplasmic reticulum membrane"/>
    <property type="evidence" value="ECO:0007669"/>
    <property type="project" value="UniProtKB-SubCell"/>
</dbReference>
<keyword evidence="20" id="KW-1185">Reference proteome</keyword>
<evidence type="ECO:0000256" key="14">
    <source>
        <dbReference type="ARBA" id="ARBA00023136"/>
    </source>
</evidence>
<keyword evidence="11" id="KW-0256">Endoplasmic reticulum</keyword>
<keyword evidence="14 18" id="KW-0472">Membrane</keyword>
<dbReference type="AGR" id="Xenbase:XB-GENE-17346445"/>
<dbReference type="PANTHER" id="PTHR11256:SF11">
    <property type="entry name" value="APOPTOSIS REGULATOR BCL-2"/>
    <property type="match status" value="1"/>
</dbReference>
<dbReference type="CTD" id="108719105"/>
<keyword evidence="12 18" id="KW-1133">Transmembrane helix</keyword>
<dbReference type="OrthoDB" id="6021377at2759"/>
<dbReference type="SUPFAM" id="SSF56854">
    <property type="entry name" value="Bcl-2 inhibitors of programmed cell death"/>
    <property type="match status" value="1"/>
</dbReference>
<evidence type="ECO:0000313" key="21">
    <source>
        <dbReference type="RefSeq" id="XP_018123221.1"/>
    </source>
</evidence>
<dbReference type="STRING" id="8355.A0A1L8FXP7"/>
<evidence type="ECO:0000256" key="3">
    <source>
        <dbReference type="ARBA" id="ARBA00004572"/>
    </source>
</evidence>
<dbReference type="InterPro" id="IPR020717">
    <property type="entry name" value="Bcl2_BH1_motif_CS"/>
</dbReference>
<evidence type="ECO:0000256" key="11">
    <source>
        <dbReference type="ARBA" id="ARBA00022824"/>
    </source>
</evidence>
<evidence type="ECO:0000259" key="19">
    <source>
        <dbReference type="PROSITE" id="PS50063"/>
    </source>
</evidence>
<dbReference type="KEGG" id="xla:108719105"/>
<feature type="compositionally biased region" description="Low complexity" evidence="17">
    <location>
        <begin position="70"/>
        <end position="82"/>
    </location>
</feature>
<evidence type="ECO:0000313" key="22">
    <source>
        <dbReference type="RefSeq" id="XP_041422195.1"/>
    </source>
</evidence>
<dbReference type="CDD" id="cd06845">
    <property type="entry name" value="Bcl-2_like"/>
    <property type="match status" value="1"/>
</dbReference>
<evidence type="ECO:0000256" key="10">
    <source>
        <dbReference type="ARBA" id="ARBA00022787"/>
    </source>
</evidence>
<keyword evidence="9 16" id="KW-0053">Apoptosis</keyword>
<dbReference type="SMART" id="SM00265">
    <property type="entry name" value="BH4"/>
    <property type="match status" value="1"/>
</dbReference>
<name>A0A1L8FXP7_XENLA</name>
<sequence>MAHPRRGSYDHREIVVKYIHYKLSQKGYEWEEGRQQVSAEHPQASAAISNYSDDGEMPAASADSLGPPQSSLASTAAAASASSDDETPSNTPITFVDNAPAVPRSSASAASPLAELNAVPRDLNVNPDASRAADGDNNDDGDDEAVMQPVPPAVLQTLIRAGDEFSRLYQQDFRQISGLLHLTPSTVRVRFATVVEELFHDGVNWGRIVAFFEFGGVMCVESINREMSPLVDSIVGWMTEYLNSHLQNWIQEQGGWDAFVELYNSNIRPPFDPSWLSIKTILSLAVVGACITIGAYLGHK</sequence>
<proteinExistence type="inferred from homology"/>
<dbReference type="GeneID" id="108719105"/>
<dbReference type="Gene3D" id="1.10.437.10">
    <property type="entry name" value="Blc2-like"/>
    <property type="match status" value="2"/>
</dbReference>
<evidence type="ECO:0000256" key="18">
    <source>
        <dbReference type="SAM" id="Phobius"/>
    </source>
</evidence>
<keyword evidence="7" id="KW-0963">Cytoplasm</keyword>
<gene>
    <name evidence="21 22 23" type="primary">bcl2.L</name>
</gene>
<dbReference type="FunFam" id="1.10.437.10:FF:000006">
    <property type="entry name" value="Apoptosis regulator Bcl-2"/>
    <property type="match status" value="1"/>
</dbReference>
<dbReference type="GO" id="GO:0008630">
    <property type="term" value="P:intrinsic apoptotic signaling pathway in response to DNA damage"/>
    <property type="evidence" value="ECO:0000318"/>
    <property type="project" value="GO_Central"/>
</dbReference>
<dbReference type="SMART" id="SM00337">
    <property type="entry name" value="BCL"/>
    <property type="match status" value="1"/>
</dbReference>
<dbReference type="InterPro" id="IPR026298">
    <property type="entry name" value="Bcl-2_fam"/>
</dbReference>
<dbReference type="GO" id="GO:0043065">
    <property type="term" value="P:positive regulation of apoptotic process"/>
    <property type="evidence" value="ECO:0000318"/>
    <property type="project" value="GO_Central"/>
</dbReference>
<feature type="domain" description="Apoptosis regulator Bcl-2 family BH4" evidence="19">
    <location>
        <begin position="11"/>
        <end position="30"/>
    </location>
</feature>
<dbReference type="GO" id="GO:0051400">
    <property type="term" value="F:BH domain binding"/>
    <property type="evidence" value="ECO:0007669"/>
    <property type="project" value="TreeGrafter"/>
</dbReference>
<dbReference type="RefSeq" id="XP_018123221.1">
    <property type="nucleotide sequence ID" value="XM_018267732.2"/>
</dbReference>
<dbReference type="InterPro" id="IPR003093">
    <property type="entry name" value="Bcl2_BH4"/>
</dbReference>
<feature type="transmembrane region" description="Helical" evidence="18">
    <location>
        <begin position="275"/>
        <end position="297"/>
    </location>
</feature>
<feature type="compositionally biased region" description="Low complexity" evidence="17">
    <location>
        <begin position="99"/>
        <end position="114"/>
    </location>
</feature>
<evidence type="ECO:0000256" key="7">
    <source>
        <dbReference type="ARBA" id="ARBA00022490"/>
    </source>
</evidence>
<dbReference type="GO" id="GO:0005741">
    <property type="term" value="C:mitochondrial outer membrane"/>
    <property type="evidence" value="ECO:0000318"/>
    <property type="project" value="GO_Central"/>
</dbReference>
<dbReference type="PRINTS" id="PR01862">
    <property type="entry name" value="BCL2FAMILY"/>
</dbReference>
<dbReference type="RefSeq" id="XP_041422195.1">
    <property type="nucleotide sequence ID" value="XM_041566261.1"/>
</dbReference>
<evidence type="ECO:0000256" key="6">
    <source>
        <dbReference type="ARBA" id="ARBA00018573"/>
    </source>
</evidence>
<dbReference type="Xenbase" id="XB-GENE-17346445">
    <property type="gene designation" value="bcl2.L"/>
</dbReference>
<dbReference type="InterPro" id="IPR020726">
    <property type="entry name" value="Bcl2_BH2_motif_CS"/>
</dbReference>
<evidence type="ECO:0000256" key="4">
    <source>
        <dbReference type="ARBA" id="ARBA00004590"/>
    </source>
</evidence>
<dbReference type="GO" id="GO:0001836">
    <property type="term" value="P:release of cytochrome c from mitochondria"/>
    <property type="evidence" value="ECO:0000318"/>
    <property type="project" value="GO_Central"/>
</dbReference>
<organism evidence="21">
    <name type="scientific">Xenopus laevis</name>
    <name type="common">African clawed frog</name>
    <dbReference type="NCBI Taxonomy" id="8355"/>
    <lineage>
        <taxon>Eukaryota</taxon>
        <taxon>Metazoa</taxon>
        <taxon>Chordata</taxon>
        <taxon>Craniata</taxon>
        <taxon>Vertebrata</taxon>
        <taxon>Euteleostomi</taxon>
        <taxon>Amphibia</taxon>
        <taxon>Batrachia</taxon>
        <taxon>Anura</taxon>
        <taxon>Pipoidea</taxon>
        <taxon>Pipidae</taxon>
        <taxon>Xenopodinae</taxon>
        <taxon>Xenopus</taxon>
        <taxon>Xenopus</taxon>
    </lineage>
</organism>
<evidence type="ECO:0000256" key="13">
    <source>
        <dbReference type="ARBA" id="ARBA00023128"/>
    </source>
</evidence>
<accession>A0A1L8FXP7</accession>
<dbReference type="InterPro" id="IPR046371">
    <property type="entry name" value="Bcl-2_BH1-3"/>
</dbReference>
<evidence type="ECO:0000313" key="20">
    <source>
        <dbReference type="Proteomes" id="UP000186698"/>
    </source>
</evidence>
<evidence type="ECO:0000256" key="17">
    <source>
        <dbReference type="SAM" id="MobiDB-lite"/>
    </source>
</evidence>
<feature type="short sequence motif" description="BH4" evidence="16">
    <location>
        <begin position="11"/>
        <end position="30"/>
    </location>
</feature>
<dbReference type="PROSITE" id="PS01080">
    <property type="entry name" value="BH1"/>
    <property type="match status" value="1"/>
</dbReference>
<evidence type="ECO:0000256" key="1">
    <source>
        <dbReference type="ARBA" id="ARBA00004389"/>
    </source>
</evidence>
<keyword evidence="10" id="KW-1000">Mitochondrion outer membrane</keyword>
<evidence type="ECO:0000256" key="16">
    <source>
        <dbReference type="PROSITE-ProRule" id="PRU00025"/>
    </source>
</evidence>
<feature type="region of interest" description="Disordered" evidence="17">
    <location>
        <begin position="32"/>
        <end position="147"/>
    </location>
</feature>
<dbReference type="GO" id="GO:0031965">
    <property type="term" value="C:nuclear membrane"/>
    <property type="evidence" value="ECO:0007669"/>
    <property type="project" value="UniProtKB-SubCell"/>
</dbReference>
<evidence type="ECO:0000256" key="5">
    <source>
        <dbReference type="ARBA" id="ARBA00009458"/>
    </source>
</evidence>
<feature type="compositionally biased region" description="Acidic residues" evidence="17">
    <location>
        <begin position="136"/>
        <end position="145"/>
    </location>
</feature>
<dbReference type="GO" id="GO:0097192">
    <property type="term" value="P:extrinsic apoptotic signaling pathway in absence of ligand"/>
    <property type="evidence" value="ECO:0000318"/>
    <property type="project" value="GO_Central"/>
</dbReference>
<comment type="similarity">
    <text evidence="5">Belongs to the Bcl-2 family.</text>
</comment>
<dbReference type="PROSITE" id="PS50063">
    <property type="entry name" value="BH4_2"/>
    <property type="match status" value="1"/>
</dbReference>
<dbReference type="GO" id="GO:0015267">
    <property type="term" value="F:channel activity"/>
    <property type="evidence" value="ECO:0000318"/>
    <property type="project" value="GO_Central"/>
</dbReference>
<comment type="subcellular location">
    <subcellularLocation>
        <location evidence="2">Cytoplasm</location>
    </subcellularLocation>
    <subcellularLocation>
        <location evidence="1">Endoplasmic reticulum membrane</location>
        <topology evidence="1">Single-pass membrane protein</topology>
    </subcellularLocation>
    <subcellularLocation>
        <location evidence="3">Mitochondrion outer membrane</location>
        <topology evidence="3">Single-pass membrane protein</topology>
    </subcellularLocation>
    <subcellularLocation>
        <location evidence="4">Nucleus membrane</location>
        <topology evidence="4">Single-pass membrane protein</topology>
    </subcellularLocation>
</comment>